<dbReference type="VEuPathDB" id="FungiDB:SeMB42_g01985"/>
<proteinExistence type="predicted"/>
<evidence type="ECO:0000256" key="2">
    <source>
        <dbReference type="SAM" id="Phobius"/>
    </source>
</evidence>
<feature type="compositionally biased region" description="Basic and acidic residues" evidence="1">
    <location>
        <begin position="688"/>
        <end position="699"/>
    </location>
</feature>
<feature type="transmembrane region" description="Helical" evidence="2">
    <location>
        <begin position="610"/>
        <end position="629"/>
    </location>
</feature>
<gene>
    <name evidence="4" type="ORF">SeLEV6574_g05219</name>
</gene>
<dbReference type="InterPro" id="IPR000210">
    <property type="entry name" value="BTB/POZ_dom"/>
</dbReference>
<protein>
    <recommendedName>
        <fullName evidence="3">BTB domain-containing protein</fullName>
    </recommendedName>
</protein>
<keyword evidence="2" id="KW-0812">Transmembrane</keyword>
<dbReference type="EMBL" id="QEAM01000237">
    <property type="protein sequence ID" value="TPX43149.1"/>
    <property type="molecule type" value="Genomic_DNA"/>
</dbReference>
<organism evidence="4 5">
    <name type="scientific">Synchytrium endobioticum</name>
    <dbReference type="NCBI Taxonomy" id="286115"/>
    <lineage>
        <taxon>Eukaryota</taxon>
        <taxon>Fungi</taxon>
        <taxon>Fungi incertae sedis</taxon>
        <taxon>Chytridiomycota</taxon>
        <taxon>Chytridiomycota incertae sedis</taxon>
        <taxon>Chytridiomycetes</taxon>
        <taxon>Synchytriales</taxon>
        <taxon>Synchytriaceae</taxon>
        <taxon>Synchytrium</taxon>
    </lineage>
</organism>
<sequence length="762" mass="83371">MSKDTGASPPHDLVFVVNGLQFTAHIPLLAEQSPCFLRLWQNQTAANGQDHHPTDTDTDTDSYSFLPISWPPSPGRPARIRLPLFISGDSVETFLTYMYTLRYSPPNPSDPPSPVRTSEKKEIMYSVSIPPALRTPPRILVELYTLAKCYEVTELSNLVAKDLVKRMDSATVWEILHCAATCGPDANHIKTMAEVYIKKHSLSTAGMMLADNYAPFLRSRIDRRPTKRVARSPGDDVDEESKIRKGNFKEAGQSDVIIVTAGAKQRQCETRVELVRRAPMLSVLWASLYRISALHAYFKASFLPISTTSNSVLCISQEVKVERLSRRRENPRKTDLRTASSFRATNGHCREYNMRGSIALVLVCILGYLAHPSECRSYKRGPDMIRSLPGNQAASTVRSYQNTNIKALMKRDDTDFGAAAGNHKVRDITKNEHLLALGVAVVMSGIIMMLVANAITRTRNKLPSVQRSLKSAFKNMKSRPVSQDPKLATPELPVHGRSTTRPEFQPGSADGVELPLSNPGPNNLDGASSSRDIRDASGASTHDSLPHLHIMAEVANPLPASMPAPYYQVSHPEMGLAPVSYMNQQRNPMDRYLYEKNANRNKIFVLNTRSSLYVAGSAILLVGVLFAALHAPGLIAGVLLVLGAGVVAHAMTSSIVYAVKNRILKQRANKYYKKLLKGSQPSQQQQQEGHDANPLHGDGHASVALHGPEEPVVPDRRPNRVPNVHIGGTVGISAGVSGGISGGMSGGISGGASARPVHRRRR</sequence>
<feature type="compositionally biased region" description="Polar residues" evidence="1">
    <location>
        <begin position="519"/>
        <end position="530"/>
    </location>
</feature>
<feature type="region of interest" description="Disordered" evidence="1">
    <location>
        <begin position="676"/>
        <end position="726"/>
    </location>
</feature>
<feature type="transmembrane region" description="Helical" evidence="2">
    <location>
        <begin position="434"/>
        <end position="455"/>
    </location>
</feature>
<keyword evidence="2" id="KW-0472">Membrane</keyword>
<feature type="domain" description="BTB" evidence="3">
    <location>
        <begin position="11"/>
        <end position="107"/>
    </location>
</feature>
<dbReference type="AlphaFoldDB" id="A0A507CVE5"/>
<feature type="region of interest" description="Disordered" evidence="1">
    <location>
        <begin position="473"/>
        <end position="542"/>
    </location>
</feature>
<evidence type="ECO:0000313" key="4">
    <source>
        <dbReference type="EMBL" id="TPX43149.1"/>
    </source>
</evidence>
<evidence type="ECO:0000259" key="3">
    <source>
        <dbReference type="PROSITE" id="PS50097"/>
    </source>
</evidence>
<reference evidence="4 5" key="1">
    <citation type="journal article" date="2019" name="Sci. Rep.">
        <title>Comparative genomics of chytrid fungi reveal insights into the obligate biotrophic and pathogenic lifestyle of Synchytrium endobioticum.</title>
        <authorList>
            <person name="van de Vossenberg B.T.L.H."/>
            <person name="Warris S."/>
            <person name="Nguyen H.D.T."/>
            <person name="van Gent-Pelzer M.P.E."/>
            <person name="Joly D.L."/>
            <person name="van de Geest H.C."/>
            <person name="Bonants P.J.M."/>
            <person name="Smith D.S."/>
            <person name="Levesque C.A."/>
            <person name="van der Lee T.A.J."/>
        </authorList>
    </citation>
    <scope>NUCLEOTIDE SEQUENCE [LARGE SCALE GENOMIC DNA]</scope>
    <source>
        <strain evidence="4 5">LEV6574</strain>
    </source>
</reference>
<dbReference type="SUPFAM" id="SSF54695">
    <property type="entry name" value="POZ domain"/>
    <property type="match status" value="1"/>
</dbReference>
<comment type="caution">
    <text evidence="4">The sequence shown here is derived from an EMBL/GenBank/DDBJ whole genome shotgun (WGS) entry which is preliminary data.</text>
</comment>
<evidence type="ECO:0000313" key="5">
    <source>
        <dbReference type="Proteomes" id="UP000320475"/>
    </source>
</evidence>
<name>A0A507CVE5_9FUNG</name>
<dbReference type="Gene3D" id="3.30.710.10">
    <property type="entry name" value="Potassium Channel Kv1.1, Chain A"/>
    <property type="match status" value="1"/>
</dbReference>
<keyword evidence="2" id="KW-1133">Transmembrane helix</keyword>
<feature type="transmembrane region" description="Helical" evidence="2">
    <location>
        <begin position="635"/>
        <end position="659"/>
    </location>
</feature>
<dbReference type="InterPro" id="IPR011333">
    <property type="entry name" value="SKP1/BTB/POZ_sf"/>
</dbReference>
<dbReference type="PROSITE" id="PS50097">
    <property type="entry name" value="BTB"/>
    <property type="match status" value="1"/>
</dbReference>
<accession>A0A507CVE5</accession>
<evidence type="ECO:0000256" key="1">
    <source>
        <dbReference type="SAM" id="MobiDB-lite"/>
    </source>
</evidence>
<dbReference type="Proteomes" id="UP000320475">
    <property type="component" value="Unassembled WGS sequence"/>
</dbReference>
<feature type="compositionally biased region" description="Basic and acidic residues" evidence="1">
    <location>
        <begin position="707"/>
        <end position="718"/>
    </location>
</feature>